<proteinExistence type="predicted"/>
<dbReference type="SMART" id="SM00357">
    <property type="entry name" value="CSP"/>
    <property type="match status" value="1"/>
</dbReference>
<dbReference type="AlphaFoldDB" id="A0AAW2NKJ7"/>
<gene>
    <name evidence="3" type="ORF">Sangu_1196500</name>
</gene>
<dbReference type="SUPFAM" id="SSF50249">
    <property type="entry name" value="Nucleic acid-binding proteins"/>
    <property type="match status" value="1"/>
</dbReference>
<dbReference type="InterPro" id="IPR002059">
    <property type="entry name" value="CSP_DNA-bd"/>
</dbReference>
<dbReference type="Gene3D" id="2.40.50.140">
    <property type="entry name" value="Nucleic acid-binding proteins"/>
    <property type="match status" value="1"/>
</dbReference>
<reference evidence="3" key="2">
    <citation type="journal article" date="2024" name="Plant">
        <title>Genomic evolution and insights into agronomic trait innovations of Sesamum species.</title>
        <authorList>
            <person name="Miao H."/>
            <person name="Wang L."/>
            <person name="Qu L."/>
            <person name="Liu H."/>
            <person name="Sun Y."/>
            <person name="Le M."/>
            <person name="Wang Q."/>
            <person name="Wei S."/>
            <person name="Zheng Y."/>
            <person name="Lin W."/>
            <person name="Duan Y."/>
            <person name="Cao H."/>
            <person name="Xiong S."/>
            <person name="Wang X."/>
            <person name="Wei L."/>
            <person name="Li C."/>
            <person name="Ma Q."/>
            <person name="Ju M."/>
            <person name="Zhao R."/>
            <person name="Li G."/>
            <person name="Mu C."/>
            <person name="Tian Q."/>
            <person name="Mei H."/>
            <person name="Zhang T."/>
            <person name="Gao T."/>
            <person name="Zhang H."/>
        </authorList>
    </citation>
    <scope>NUCLEOTIDE SEQUENCE</scope>
    <source>
        <strain evidence="3">G01</strain>
    </source>
</reference>
<evidence type="ECO:0000259" key="2">
    <source>
        <dbReference type="PROSITE" id="PS51857"/>
    </source>
</evidence>
<comment type="caution">
    <text evidence="3">The sequence shown here is derived from an EMBL/GenBank/DDBJ whole genome shotgun (WGS) entry which is preliminary data.</text>
</comment>
<reference evidence="3" key="1">
    <citation type="submission" date="2020-06" db="EMBL/GenBank/DDBJ databases">
        <authorList>
            <person name="Li T."/>
            <person name="Hu X."/>
            <person name="Zhang T."/>
            <person name="Song X."/>
            <person name="Zhang H."/>
            <person name="Dai N."/>
            <person name="Sheng W."/>
            <person name="Hou X."/>
            <person name="Wei L."/>
        </authorList>
    </citation>
    <scope>NUCLEOTIDE SEQUENCE</scope>
    <source>
        <strain evidence="3">G01</strain>
        <tissue evidence="3">Leaf</tissue>
    </source>
</reference>
<dbReference type="PRINTS" id="PR00050">
    <property type="entry name" value="COLDSHOCK"/>
</dbReference>
<dbReference type="GO" id="GO:0003676">
    <property type="term" value="F:nucleic acid binding"/>
    <property type="evidence" value="ECO:0007669"/>
    <property type="project" value="InterPro"/>
</dbReference>
<accession>A0AAW2NKJ7</accession>
<dbReference type="InterPro" id="IPR012340">
    <property type="entry name" value="NA-bd_OB-fold"/>
</dbReference>
<protein>
    <submittedName>
        <fullName evidence="3">Glycine-rich protein 2</fullName>
    </submittedName>
</protein>
<organism evidence="3">
    <name type="scientific">Sesamum angustifolium</name>
    <dbReference type="NCBI Taxonomy" id="2727405"/>
    <lineage>
        <taxon>Eukaryota</taxon>
        <taxon>Viridiplantae</taxon>
        <taxon>Streptophyta</taxon>
        <taxon>Embryophyta</taxon>
        <taxon>Tracheophyta</taxon>
        <taxon>Spermatophyta</taxon>
        <taxon>Magnoliopsida</taxon>
        <taxon>eudicotyledons</taxon>
        <taxon>Gunneridae</taxon>
        <taxon>Pentapetalae</taxon>
        <taxon>asterids</taxon>
        <taxon>lamiids</taxon>
        <taxon>Lamiales</taxon>
        <taxon>Pedaliaceae</taxon>
        <taxon>Sesamum</taxon>
    </lineage>
</organism>
<dbReference type="PROSITE" id="PS51857">
    <property type="entry name" value="CSD_2"/>
    <property type="match status" value="1"/>
</dbReference>
<evidence type="ECO:0000313" key="3">
    <source>
        <dbReference type="EMBL" id="KAL0343091.1"/>
    </source>
</evidence>
<dbReference type="PANTHER" id="PTHR46565:SF20">
    <property type="entry name" value="COLD SHOCK DOMAIN-CONTAINING PROTEIN 4"/>
    <property type="match status" value="1"/>
</dbReference>
<feature type="region of interest" description="Disordered" evidence="1">
    <location>
        <begin position="69"/>
        <end position="100"/>
    </location>
</feature>
<sequence length="248" mass="25749">MAEEKVTRSKGVVTKFNDQKGYGFIQPDEGGEDLFVHQTAIKSDGYRTLREGQVVEFTIILDGDKTKAADVTAPGGGPVDSTSRRGNNNNSRGGGYGFGDRRNDGNGMVIGVAEAAAEEVSVLIAESMVIWRGIATTAAVEAAVEVEMVGDAITVEGMGIWLGSVLVVPEAVAEVGLVLPVGSQGTWRETVCVVVVAAAAAATVVEVVVLEDLAAVVVGESVSTVGSLDTLPGNAKKHLVNNLMHRLS</sequence>
<dbReference type="InterPro" id="IPR019844">
    <property type="entry name" value="CSD_CS"/>
</dbReference>
<dbReference type="Pfam" id="PF00313">
    <property type="entry name" value="CSD"/>
    <property type="match status" value="1"/>
</dbReference>
<feature type="domain" description="CSD" evidence="2">
    <location>
        <begin position="8"/>
        <end position="73"/>
    </location>
</feature>
<evidence type="ECO:0000256" key="1">
    <source>
        <dbReference type="SAM" id="MobiDB-lite"/>
    </source>
</evidence>
<dbReference type="EMBL" id="JACGWK010000007">
    <property type="protein sequence ID" value="KAL0343091.1"/>
    <property type="molecule type" value="Genomic_DNA"/>
</dbReference>
<dbReference type="PROSITE" id="PS00352">
    <property type="entry name" value="CSD_1"/>
    <property type="match status" value="1"/>
</dbReference>
<name>A0AAW2NKJ7_9LAMI</name>
<dbReference type="CDD" id="cd04458">
    <property type="entry name" value="CSP_CDS"/>
    <property type="match status" value="1"/>
</dbReference>
<dbReference type="PANTHER" id="PTHR46565">
    <property type="entry name" value="COLD SHOCK DOMAIN PROTEIN 2"/>
    <property type="match status" value="1"/>
</dbReference>
<dbReference type="InterPro" id="IPR011129">
    <property type="entry name" value="CSD"/>
</dbReference>